<accession>A0A7R8YQE8</accession>
<dbReference type="SMART" id="SM00020">
    <property type="entry name" value="Tryp_SPc"/>
    <property type="match status" value="1"/>
</dbReference>
<dbReference type="SUPFAM" id="SSF50494">
    <property type="entry name" value="Trypsin-like serine proteases"/>
    <property type="match status" value="1"/>
</dbReference>
<evidence type="ECO:0000256" key="4">
    <source>
        <dbReference type="ARBA" id="ARBA00022825"/>
    </source>
</evidence>
<keyword evidence="2" id="KW-0645">Protease</keyword>
<dbReference type="InterPro" id="IPR043504">
    <property type="entry name" value="Peptidase_S1_PA_chymotrypsin"/>
</dbReference>
<dbReference type="PANTHER" id="PTHR24276">
    <property type="entry name" value="POLYSERASE-RELATED"/>
    <property type="match status" value="1"/>
</dbReference>
<dbReference type="PANTHER" id="PTHR24276:SF98">
    <property type="entry name" value="FI18310P1-RELATED"/>
    <property type="match status" value="1"/>
</dbReference>
<evidence type="ECO:0000256" key="2">
    <source>
        <dbReference type="ARBA" id="ARBA00022670"/>
    </source>
</evidence>
<feature type="domain" description="Peptidase S1" evidence="6">
    <location>
        <begin position="1"/>
        <end position="221"/>
    </location>
</feature>
<protein>
    <recommendedName>
        <fullName evidence="6">Peptidase S1 domain-containing protein</fullName>
    </recommendedName>
</protein>
<keyword evidence="5" id="KW-1015">Disulfide bond</keyword>
<evidence type="ECO:0000313" key="7">
    <source>
        <dbReference type="EMBL" id="CAD7080400.1"/>
    </source>
</evidence>
<keyword evidence="8" id="KW-1185">Reference proteome</keyword>
<sequence>MNGTKASCGQFPFIVSLQSPDERKNQCGGTLISANHVLTANHCLLSGINSRIVVAGILNCVDFDKGYQTSRIKSIFTPGPFSNEKWINDIAILLTEEKFIKTRFIQFLPYELCQVSIGDEVLIAGWGTSNEGKPKILQWANAEINEYEICGSDKPKMNKDALLCVRGNVKISSSRQDDSGSPGLYEGKIFGVVSMGIPSPEYGAYYSKLSYYHNWIVRTLNTCSIGQRFLANIVHFYLLILFL</sequence>
<comment type="similarity">
    <text evidence="1">Belongs to the peptidase S1 family.</text>
</comment>
<proteinExistence type="inferred from homology"/>
<dbReference type="Proteomes" id="UP000594454">
    <property type="component" value="Chromosome 2"/>
</dbReference>
<evidence type="ECO:0000256" key="3">
    <source>
        <dbReference type="ARBA" id="ARBA00022801"/>
    </source>
</evidence>
<dbReference type="InterPro" id="IPR001314">
    <property type="entry name" value="Peptidase_S1A"/>
</dbReference>
<organism evidence="7 8">
    <name type="scientific">Hermetia illucens</name>
    <name type="common">Black soldier fly</name>
    <dbReference type="NCBI Taxonomy" id="343691"/>
    <lineage>
        <taxon>Eukaryota</taxon>
        <taxon>Metazoa</taxon>
        <taxon>Ecdysozoa</taxon>
        <taxon>Arthropoda</taxon>
        <taxon>Hexapoda</taxon>
        <taxon>Insecta</taxon>
        <taxon>Pterygota</taxon>
        <taxon>Neoptera</taxon>
        <taxon>Endopterygota</taxon>
        <taxon>Diptera</taxon>
        <taxon>Brachycera</taxon>
        <taxon>Stratiomyomorpha</taxon>
        <taxon>Stratiomyidae</taxon>
        <taxon>Hermetiinae</taxon>
        <taxon>Hermetia</taxon>
    </lineage>
</organism>
<dbReference type="Pfam" id="PF00089">
    <property type="entry name" value="Trypsin"/>
    <property type="match status" value="1"/>
</dbReference>
<dbReference type="GO" id="GO:0004252">
    <property type="term" value="F:serine-type endopeptidase activity"/>
    <property type="evidence" value="ECO:0007669"/>
    <property type="project" value="InterPro"/>
</dbReference>
<dbReference type="GO" id="GO:0006508">
    <property type="term" value="P:proteolysis"/>
    <property type="evidence" value="ECO:0007669"/>
    <property type="project" value="UniProtKB-KW"/>
</dbReference>
<evidence type="ECO:0000313" key="8">
    <source>
        <dbReference type="Proteomes" id="UP000594454"/>
    </source>
</evidence>
<dbReference type="InterPro" id="IPR001254">
    <property type="entry name" value="Trypsin_dom"/>
</dbReference>
<evidence type="ECO:0000256" key="1">
    <source>
        <dbReference type="ARBA" id="ARBA00007664"/>
    </source>
</evidence>
<dbReference type="InParanoid" id="A0A7R8YQE8"/>
<dbReference type="PROSITE" id="PS50240">
    <property type="entry name" value="TRYPSIN_DOM"/>
    <property type="match status" value="1"/>
</dbReference>
<keyword evidence="4" id="KW-0720">Serine protease</keyword>
<reference evidence="7 8" key="1">
    <citation type="submission" date="2020-11" db="EMBL/GenBank/DDBJ databases">
        <authorList>
            <person name="Wallbank WR R."/>
            <person name="Pardo Diaz C."/>
            <person name="Kozak K."/>
            <person name="Martin S."/>
            <person name="Jiggins C."/>
            <person name="Moest M."/>
            <person name="Warren A I."/>
            <person name="Generalovic N T."/>
            <person name="Byers J.R.P. K."/>
            <person name="Montejo-Kovacevich G."/>
            <person name="Yen C E."/>
        </authorList>
    </citation>
    <scope>NUCLEOTIDE SEQUENCE [LARGE SCALE GENOMIC DNA]</scope>
</reference>
<keyword evidence="3" id="KW-0378">Hydrolase</keyword>
<dbReference type="OrthoDB" id="10061449at2759"/>
<dbReference type="PRINTS" id="PR00722">
    <property type="entry name" value="CHYMOTRYPSIN"/>
</dbReference>
<gene>
    <name evidence="7" type="ORF">HERILL_LOCUS3554</name>
</gene>
<dbReference type="EMBL" id="LR899010">
    <property type="protein sequence ID" value="CAD7080400.1"/>
    <property type="molecule type" value="Genomic_DNA"/>
</dbReference>
<evidence type="ECO:0000259" key="6">
    <source>
        <dbReference type="PROSITE" id="PS50240"/>
    </source>
</evidence>
<name>A0A7R8YQE8_HERIL</name>
<dbReference type="InterPro" id="IPR050430">
    <property type="entry name" value="Peptidase_S1"/>
</dbReference>
<evidence type="ECO:0000256" key="5">
    <source>
        <dbReference type="ARBA" id="ARBA00023157"/>
    </source>
</evidence>
<dbReference type="AlphaFoldDB" id="A0A7R8YQE8"/>
<dbReference type="InterPro" id="IPR009003">
    <property type="entry name" value="Peptidase_S1_PA"/>
</dbReference>
<dbReference type="Gene3D" id="2.40.10.10">
    <property type="entry name" value="Trypsin-like serine proteases"/>
    <property type="match status" value="2"/>
</dbReference>